<proteinExistence type="predicted"/>
<dbReference type="Proteomes" id="UP000221024">
    <property type="component" value="Unassembled WGS sequence"/>
</dbReference>
<organism evidence="2 3">
    <name type="scientific">Longimonas halophila</name>
    <dbReference type="NCBI Taxonomy" id="1469170"/>
    <lineage>
        <taxon>Bacteria</taxon>
        <taxon>Pseudomonadati</taxon>
        <taxon>Rhodothermota</taxon>
        <taxon>Rhodothermia</taxon>
        <taxon>Rhodothermales</taxon>
        <taxon>Salisaetaceae</taxon>
        <taxon>Longimonas</taxon>
    </lineage>
</organism>
<evidence type="ECO:0000313" key="3">
    <source>
        <dbReference type="Proteomes" id="UP000221024"/>
    </source>
</evidence>
<name>A0A2H3P3S8_9BACT</name>
<feature type="transmembrane region" description="Helical" evidence="1">
    <location>
        <begin position="40"/>
        <end position="58"/>
    </location>
</feature>
<dbReference type="AlphaFoldDB" id="A0A2H3P3S8"/>
<dbReference type="EMBL" id="PDEP01000010">
    <property type="protein sequence ID" value="PEN06082.1"/>
    <property type="molecule type" value="Genomic_DNA"/>
</dbReference>
<feature type="transmembrane region" description="Helical" evidence="1">
    <location>
        <begin position="70"/>
        <end position="91"/>
    </location>
</feature>
<comment type="caution">
    <text evidence="2">The sequence shown here is derived from an EMBL/GenBank/DDBJ whole genome shotgun (WGS) entry which is preliminary data.</text>
</comment>
<keyword evidence="1" id="KW-1133">Transmembrane helix</keyword>
<evidence type="ECO:0000256" key="1">
    <source>
        <dbReference type="SAM" id="Phobius"/>
    </source>
</evidence>
<sequence>MTTDDAARRWIRIIGWGFVVLGVLSALHTLLEWMNSSPNTIIMNASFLLYALIGYGLLNQHTMARMGALLLAAVVAIGMPIAGVAMVSDLANLDVTLFGRAVTPSPVVKGMLVVGATAVTTAVAGGVVYVLTHERVAQQFG</sequence>
<keyword evidence="1" id="KW-0472">Membrane</keyword>
<protein>
    <submittedName>
        <fullName evidence="2">Uncharacterized protein</fullName>
    </submittedName>
</protein>
<feature type="transmembrane region" description="Helical" evidence="1">
    <location>
        <begin position="111"/>
        <end position="131"/>
    </location>
</feature>
<accession>A0A2H3P3S8</accession>
<reference evidence="2 3" key="1">
    <citation type="submission" date="2017-10" db="EMBL/GenBank/DDBJ databases">
        <title>Draft genome of Longimonas halophila.</title>
        <authorList>
            <person name="Goh K.M."/>
            <person name="Shamsir M.S."/>
            <person name="Lim S.W."/>
        </authorList>
    </citation>
    <scope>NUCLEOTIDE SEQUENCE [LARGE SCALE GENOMIC DNA]</scope>
    <source>
        <strain evidence="2 3">KCTC 42399</strain>
    </source>
</reference>
<dbReference type="RefSeq" id="WP_098062771.1">
    <property type="nucleotide sequence ID" value="NZ_PDEP01000010.1"/>
</dbReference>
<feature type="transmembrane region" description="Helical" evidence="1">
    <location>
        <begin position="12"/>
        <end position="34"/>
    </location>
</feature>
<keyword evidence="1" id="KW-0812">Transmembrane</keyword>
<evidence type="ECO:0000313" key="2">
    <source>
        <dbReference type="EMBL" id="PEN06082.1"/>
    </source>
</evidence>
<keyword evidence="3" id="KW-1185">Reference proteome</keyword>
<gene>
    <name evidence="2" type="ORF">CRI93_11430</name>
</gene>